<evidence type="ECO:0000256" key="3">
    <source>
        <dbReference type="ARBA" id="ARBA00022741"/>
    </source>
</evidence>
<dbReference type="PANTHER" id="PTHR43335:SF2">
    <property type="entry name" value="ABC TRANSPORTER, ATP-BINDING PROTEIN"/>
    <property type="match status" value="1"/>
</dbReference>
<proteinExistence type="inferred from homology"/>
<evidence type="ECO:0000256" key="1">
    <source>
        <dbReference type="ARBA" id="ARBA00005417"/>
    </source>
</evidence>
<evidence type="ECO:0000256" key="2">
    <source>
        <dbReference type="ARBA" id="ARBA00022448"/>
    </source>
</evidence>
<dbReference type="SUPFAM" id="SSF52540">
    <property type="entry name" value="P-loop containing nucleoside triphosphate hydrolases"/>
    <property type="match status" value="1"/>
</dbReference>
<dbReference type="AlphaFoldDB" id="A0A1V4IZ02"/>
<dbReference type="PROSITE" id="PS50893">
    <property type="entry name" value="ABC_TRANSPORTER_2"/>
    <property type="match status" value="1"/>
</dbReference>
<dbReference type="GO" id="GO:0005524">
    <property type="term" value="F:ATP binding"/>
    <property type="evidence" value="ECO:0007669"/>
    <property type="project" value="UniProtKB-KW"/>
</dbReference>
<dbReference type="EC" id="3.6.3.-" evidence="6"/>
<evidence type="ECO:0000313" key="6">
    <source>
        <dbReference type="EMBL" id="OPJ64627.1"/>
    </source>
</evidence>
<sequence>MKIEIKDLQMTYKGGQEALKNINISLKSPSLIGLLGPNGAGKSTLMKLMVARLLQTSGSISVDGQKLLGNEKYIKSKLGYLSQDFGLYDELTIKQFLEYMASLKGIGRNLKEEISKVINATNLSEKKNAKIRTLSGGQRQRVGIAQALLGNPELLILDEPTVGLDPEERVKFRNLFSESAKDKIVILSTHIIEDVQAICNRLIVINRGCILFDGKPQELIRMAEGHVGVCEVEKDKKDVIEKFKVTSRVFTTRGMQYRIVGKELPGYAEIVEPSLEDAYVFLMSKEGIHNESVCINNK</sequence>
<dbReference type="Proteomes" id="UP000190080">
    <property type="component" value="Unassembled WGS sequence"/>
</dbReference>
<evidence type="ECO:0000313" key="7">
    <source>
        <dbReference type="Proteomes" id="UP000190080"/>
    </source>
</evidence>
<keyword evidence="3" id="KW-0547">Nucleotide-binding</keyword>
<evidence type="ECO:0000256" key="4">
    <source>
        <dbReference type="ARBA" id="ARBA00022840"/>
    </source>
</evidence>
<dbReference type="Gene3D" id="3.40.50.300">
    <property type="entry name" value="P-loop containing nucleotide triphosphate hydrolases"/>
    <property type="match status" value="1"/>
</dbReference>
<keyword evidence="4 6" id="KW-0067">ATP-binding</keyword>
<dbReference type="GO" id="GO:0016887">
    <property type="term" value="F:ATP hydrolysis activity"/>
    <property type="evidence" value="ECO:0007669"/>
    <property type="project" value="InterPro"/>
</dbReference>
<dbReference type="EMBL" id="MZGV01000003">
    <property type="protein sequence ID" value="OPJ64627.1"/>
    <property type="molecule type" value="Genomic_DNA"/>
</dbReference>
<dbReference type="PROSITE" id="PS00211">
    <property type="entry name" value="ABC_TRANSPORTER_1"/>
    <property type="match status" value="1"/>
</dbReference>
<organism evidence="6 7">
    <name type="scientific">Clostridium oryzae</name>
    <dbReference type="NCBI Taxonomy" id="1450648"/>
    <lineage>
        <taxon>Bacteria</taxon>
        <taxon>Bacillati</taxon>
        <taxon>Bacillota</taxon>
        <taxon>Clostridia</taxon>
        <taxon>Eubacteriales</taxon>
        <taxon>Clostridiaceae</taxon>
        <taxon>Clostridium</taxon>
    </lineage>
</organism>
<comment type="caution">
    <text evidence="6">The sequence shown here is derived from an EMBL/GenBank/DDBJ whole genome shotgun (WGS) entry which is preliminary data.</text>
</comment>
<dbReference type="InterPro" id="IPR003593">
    <property type="entry name" value="AAA+_ATPase"/>
</dbReference>
<dbReference type="STRING" id="1450648.CLORY_04960"/>
<comment type="similarity">
    <text evidence="1">Belongs to the ABC transporter superfamily.</text>
</comment>
<dbReference type="SMART" id="SM00382">
    <property type="entry name" value="AAA"/>
    <property type="match status" value="1"/>
</dbReference>
<dbReference type="Pfam" id="PF00005">
    <property type="entry name" value="ABC_tran"/>
    <property type="match status" value="1"/>
</dbReference>
<keyword evidence="7" id="KW-1185">Reference proteome</keyword>
<reference evidence="6 7" key="1">
    <citation type="submission" date="2017-03" db="EMBL/GenBank/DDBJ databases">
        <title>Genome sequence of Clostridium oryzae DSM 28571.</title>
        <authorList>
            <person name="Poehlein A."/>
            <person name="Daniel R."/>
        </authorList>
    </citation>
    <scope>NUCLEOTIDE SEQUENCE [LARGE SCALE GENOMIC DNA]</scope>
    <source>
        <strain evidence="6 7">DSM 28571</strain>
    </source>
</reference>
<dbReference type="InterPro" id="IPR017871">
    <property type="entry name" value="ABC_transporter-like_CS"/>
</dbReference>
<keyword evidence="6" id="KW-0378">Hydrolase</keyword>
<protein>
    <submittedName>
        <fullName evidence="6">Putative ABC transporter ATP-binding protein YxlF</fullName>
        <ecNumber evidence="6">3.6.3.-</ecNumber>
    </submittedName>
</protein>
<dbReference type="PANTHER" id="PTHR43335">
    <property type="entry name" value="ABC TRANSPORTER, ATP-BINDING PROTEIN"/>
    <property type="match status" value="1"/>
</dbReference>
<accession>A0A1V4IZ02</accession>
<keyword evidence="2" id="KW-0813">Transport</keyword>
<dbReference type="InterPro" id="IPR003439">
    <property type="entry name" value="ABC_transporter-like_ATP-bd"/>
</dbReference>
<dbReference type="OrthoDB" id="9775135at2"/>
<dbReference type="RefSeq" id="WP_079421949.1">
    <property type="nucleotide sequence ID" value="NZ_MZGV01000003.1"/>
</dbReference>
<gene>
    <name evidence="6" type="primary">yxlF_4</name>
    <name evidence="6" type="ORF">CLORY_04960</name>
</gene>
<evidence type="ECO:0000259" key="5">
    <source>
        <dbReference type="PROSITE" id="PS50893"/>
    </source>
</evidence>
<feature type="domain" description="ABC transporter" evidence="5">
    <location>
        <begin position="3"/>
        <end position="232"/>
    </location>
</feature>
<name>A0A1V4IZ02_9CLOT</name>
<dbReference type="InterPro" id="IPR027417">
    <property type="entry name" value="P-loop_NTPase"/>
</dbReference>